<dbReference type="InParanoid" id="S8E158"/>
<organism evidence="2 3">
    <name type="scientific">Fomitopsis schrenkii</name>
    <name type="common">Brown rot fungus</name>
    <dbReference type="NCBI Taxonomy" id="2126942"/>
    <lineage>
        <taxon>Eukaryota</taxon>
        <taxon>Fungi</taxon>
        <taxon>Dikarya</taxon>
        <taxon>Basidiomycota</taxon>
        <taxon>Agaricomycotina</taxon>
        <taxon>Agaricomycetes</taxon>
        <taxon>Polyporales</taxon>
        <taxon>Fomitopsis</taxon>
    </lineage>
</organism>
<dbReference type="AlphaFoldDB" id="S8E158"/>
<dbReference type="Proteomes" id="UP000015241">
    <property type="component" value="Unassembled WGS sequence"/>
</dbReference>
<feature type="compositionally biased region" description="Polar residues" evidence="1">
    <location>
        <begin position="49"/>
        <end position="61"/>
    </location>
</feature>
<evidence type="ECO:0000313" key="2">
    <source>
        <dbReference type="EMBL" id="EPS97148.1"/>
    </source>
</evidence>
<reference evidence="2 3" key="1">
    <citation type="journal article" date="2012" name="Science">
        <title>The Paleozoic origin of enzymatic lignin decomposition reconstructed from 31 fungal genomes.</title>
        <authorList>
            <person name="Floudas D."/>
            <person name="Binder M."/>
            <person name="Riley R."/>
            <person name="Barry K."/>
            <person name="Blanchette R.A."/>
            <person name="Henrissat B."/>
            <person name="Martinez A.T."/>
            <person name="Otillar R."/>
            <person name="Spatafora J.W."/>
            <person name="Yadav J.S."/>
            <person name="Aerts A."/>
            <person name="Benoit I."/>
            <person name="Boyd A."/>
            <person name="Carlson A."/>
            <person name="Copeland A."/>
            <person name="Coutinho P.M."/>
            <person name="de Vries R.P."/>
            <person name="Ferreira P."/>
            <person name="Findley K."/>
            <person name="Foster B."/>
            <person name="Gaskell J."/>
            <person name="Glotzer D."/>
            <person name="Gorecki P."/>
            <person name="Heitman J."/>
            <person name="Hesse C."/>
            <person name="Hori C."/>
            <person name="Igarashi K."/>
            <person name="Jurgens J.A."/>
            <person name="Kallen N."/>
            <person name="Kersten P."/>
            <person name="Kohler A."/>
            <person name="Kuees U."/>
            <person name="Kumar T.K.A."/>
            <person name="Kuo A."/>
            <person name="LaButti K."/>
            <person name="Larrondo L.F."/>
            <person name="Lindquist E."/>
            <person name="Ling A."/>
            <person name="Lombard V."/>
            <person name="Lucas S."/>
            <person name="Lundell T."/>
            <person name="Martin R."/>
            <person name="McLaughlin D.J."/>
            <person name="Morgenstern I."/>
            <person name="Morin E."/>
            <person name="Murat C."/>
            <person name="Nagy L.G."/>
            <person name="Nolan M."/>
            <person name="Ohm R.A."/>
            <person name="Patyshakuliyeva A."/>
            <person name="Rokas A."/>
            <person name="Ruiz-Duenas F.J."/>
            <person name="Sabat G."/>
            <person name="Salamov A."/>
            <person name="Samejima M."/>
            <person name="Schmutz J."/>
            <person name="Slot J.C."/>
            <person name="St John F."/>
            <person name="Stenlid J."/>
            <person name="Sun H."/>
            <person name="Sun S."/>
            <person name="Syed K."/>
            <person name="Tsang A."/>
            <person name="Wiebenga A."/>
            <person name="Young D."/>
            <person name="Pisabarro A."/>
            <person name="Eastwood D.C."/>
            <person name="Martin F."/>
            <person name="Cullen D."/>
            <person name="Grigoriev I.V."/>
            <person name="Hibbett D.S."/>
        </authorList>
    </citation>
    <scope>NUCLEOTIDE SEQUENCE</scope>
    <source>
        <strain evidence="3">FP-58527</strain>
    </source>
</reference>
<gene>
    <name evidence="2" type="ORF">FOMPIDRAFT_110692</name>
</gene>
<feature type="compositionally biased region" description="Acidic residues" evidence="1">
    <location>
        <begin position="265"/>
        <end position="276"/>
    </location>
</feature>
<feature type="compositionally biased region" description="Pro residues" evidence="1">
    <location>
        <begin position="203"/>
        <end position="215"/>
    </location>
</feature>
<feature type="compositionally biased region" description="Basic residues" evidence="1">
    <location>
        <begin position="363"/>
        <end position="386"/>
    </location>
</feature>
<proteinExistence type="predicted"/>
<evidence type="ECO:0000313" key="3">
    <source>
        <dbReference type="Proteomes" id="UP000015241"/>
    </source>
</evidence>
<sequence length="562" mass="62049">MSIGMSLSLVEDTQAPPETWPQWVTIDQWAHYKSRCKLRWPYRELLKQSRLTYTEPGPSSSKTDDLEEDDCEDDEDDEGDELADGSASGSEDEGERDDASSESGDDEAGHELAQDAPIPVSAITGARAPPEEPEEEFVAGWCTASESDSEGSDSEDEDAEIVYLGRRPAPCTQSVAVDEEDELDIPDFEAHFLREEPAEAPAAPEPPKPAKPPLTPYQRLRLKIARSAAIRPRSSDVESDDEALETLANITNMVSATAAHGDVLIQEEDSGSDDDAQVGNANVAPTRNTARSAPTGIDPWATIGLPSPSSPVNFGTQFATASPQSSPVATQKSRGTKRRQPTETESEEDSAADEDYVPSRKASATRKRKPAQTRNGGRPRKVKRQYVKAEDTEDDMPSDTGSPEGPNTVICRWQNCGATVERLRIWHHVEAHLAVPRGEKGGEKQCRVQCLWVGCNVKPGPHSMNYESLRKHIHSAASTGYLCPYYCRATERMREYRRKVVEAKRAGKTQKLKKPKEKAGEPKIWGPCLHVYSQLWRLNDHIEQLHPGKQDRLTSNTAMLLD</sequence>
<feature type="compositionally biased region" description="Polar residues" evidence="1">
    <location>
        <begin position="279"/>
        <end position="292"/>
    </location>
</feature>
<feature type="compositionally biased region" description="Acidic residues" evidence="1">
    <location>
        <begin position="147"/>
        <end position="160"/>
    </location>
</feature>
<evidence type="ECO:0000256" key="1">
    <source>
        <dbReference type="SAM" id="MobiDB-lite"/>
    </source>
</evidence>
<feature type="region of interest" description="Disordered" evidence="1">
    <location>
        <begin position="261"/>
        <end position="408"/>
    </location>
</feature>
<protein>
    <submittedName>
        <fullName evidence="2">Uncharacterized protein</fullName>
    </submittedName>
</protein>
<feature type="region of interest" description="Disordered" evidence="1">
    <location>
        <begin position="195"/>
        <end position="215"/>
    </location>
</feature>
<dbReference type="HOGENOM" id="CLU_484879_0_0_1"/>
<feature type="compositionally biased region" description="Polar residues" evidence="1">
    <location>
        <begin position="310"/>
        <end position="333"/>
    </location>
</feature>
<accession>S8E158</accession>
<dbReference type="OrthoDB" id="654211at2759"/>
<name>S8E158_FOMSC</name>
<dbReference type="EMBL" id="KE504179">
    <property type="protein sequence ID" value="EPS97148.1"/>
    <property type="molecule type" value="Genomic_DNA"/>
</dbReference>
<feature type="region of interest" description="Disordered" evidence="1">
    <location>
        <begin position="48"/>
        <end position="161"/>
    </location>
</feature>
<feature type="compositionally biased region" description="Acidic residues" evidence="1">
    <location>
        <begin position="344"/>
        <end position="356"/>
    </location>
</feature>
<feature type="compositionally biased region" description="Acidic residues" evidence="1">
    <location>
        <begin position="65"/>
        <end position="83"/>
    </location>
</feature>
<dbReference type="STRING" id="743788.S8E158"/>
<keyword evidence="3" id="KW-1185">Reference proteome</keyword>